<dbReference type="RefSeq" id="WP_163234899.1">
    <property type="nucleotide sequence ID" value="NZ_CP048617.1"/>
</dbReference>
<feature type="transmembrane region" description="Helical" evidence="1">
    <location>
        <begin position="89"/>
        <end position="110"/>
    </location>
</feature>
<keyword evidence="3" id="KW-0378">Hydrolase</keyword>
<feature type="transmembrane region" description="Helical" evidence="1">
    <location>
        <begin position="130"/>
        <end position="151"/>
    </location>
</feature>
<evidence type="ECO:0000313" key="3">
    <source>
        <dbReference type="EMBL" id="QIB26960.1"/>
    </source>
</evidence>
<keyword evidence="1" id="KW-1133">Transmembrane helix</keyword>
<dbReference type="InterPro" id="IPR003675">
    <property type="entry name" value="Rce1/LyrA-like_dom"/>
</dbReference>
<dbReference type="GO" id="GO:0006508">
    <property type="term" value="P:proteolysis"/>
    <property type="evidence" value="ECO:0007669"/>
    <property type="project" value="UniProtKB-KW"/>
</dbReference>
<protein>
    <submittedName>
        <fullName evidence="3">CPBP family intramembrane metalloprotease</fullName>
    </submittedName>
</protein>
<gene>
    <name evidence="3" type="ORF">G3A45_06430</name>
</gene>
<proteinExistence type="predicted"/>
<accession>A0A6P1YC66</accession>
<dbReference type="Proteomes" id="UP000464452">
    <property type="component" value="Chromosome"/>
</dbReference>
<dbReference type="GO" id="GO:0008237">
    <property type="term" value="F:metallopeptidase activity"/>
    <property type="evidence" value="ECO:0007669"/>
    <property type="project" value="UniProtKB-KW"/>
</dbReference>
<dbReference type="AlphaFoldDB" id="A0A6P1YC66"/>
<feature type="transmembrane region" description="Helical" evidence="1">
    <location>
        <begin position="60"/>
        <end position="77"/>
    </location>
</feature>
<feature type="transmembrane region" description="Helical" evidence="1">
    <location>
        <begin position="20"/>
        <end position="39"/>
    </location>
</feature>
<sequence length="271" mass="31921">MFKNVLEVAKNVIKNKDIFIYNIFVYMNILDACFVYIILSKIIRFKKYKIYNIKDNLKSMKGLIFSYISFLVVTFFLCKNRLTFNSITFFNVLIRKLALILPCMCISFFFEKEDFKSLGITSHNVKKSLLFGIIFGISYITIKIIFFTKVLDKQLAMPLLTYLKYNLQHKVLLFQLSGILTALVEEIIFRGYFQIRLINALGFKKGIITTNILFSIYHIPAFIYIRNYENFLISFPHLIFTFCIGLILSYQSYKSKNIISSFISHFFINLM</sequence>
<name>A0A6P1YC66_9FIRM</name>
<keyword evidence="3" id="KW-0645">Protease</keyword>
<dbReference type="GO" id="GO:0004175">
    <property type="term" value="F:endopeptidase activity"/>
    <property type="evidence" value="ECO:0007669"/>
    <property type="project" value="UniProtKB-ARBA"/>
</dbReference>
<dbReference type="EMBL" id="CP048617">
    <property type="protein sequence ID" value="QIB26960.1"/>
    <property type="molecule type" value="Genomic_DNA"/>
</dbReference>
<organism evidence="3 4">
    <name type="scientific">Caloranaerobacter azorensis</name>
    <dbReference type="NCBI Taxonomy" id="116090"/>
    <lineage>
        <taxon>Bacteria</taxon>
        <taxon>Bacillati</taxon>
        <taxon>Bacillota</taxon>
        <taxon>Tissierellia</taxon>
        <taxon>Tissierellales</taxon>
        <taxon>Thermohalobacteraceae</taxon>
        <taxon>Caloranaerobacter</taxon>
    </lineage>
</organism>
<feature type="transmembrane region" description="Helical" evidence="1">
    <location>
        <begin position="231"/>
        <end position="250"/>
    </location>
</feature>
<keyword evidence="1" id="KW-0812">Transmembrane</keyword>
<dbReference type="KEGG" id="cazo:G3A45_06430"/>
<keyword evidence="3" id="KW-0482">Metalloprotease</keyword>
<feature type="domain" description="CAAX prenyl protease 2/Lysostaphin resistance protein A-like" evidence="2">
    <location>
        <begin position="170"/>
        <end position="271"/>
    </location>
</feature>
<evidence type="ECO:0000259" key="2">
    <source>
        <dbReference type="Pfam" id="PF02517"/>
    </source>
</evidence>
<keyword evidence="1" id="KW-0472">Membrane</keyword>
<reference evidence="3 4" key="1">
    <citation type="submission" date="2020-02" db="EMBL/GenBank/DDBJ databases">
        <title>Thermophilic hydrogen producing bacteria, Caloranaerobacter azorensis.</title>
        <authorList>
            <person name="Baek K."/>
        </authorList>
    </citation>
    <scope>NUCLEOTIDE SEQUENCE [LARGE SCALE GENOMIC DNA]</scope>
    <source>
        <strain evidence="3 4">T3-1</strain>
    </source>
</reference>
<evidence type="ECO:0000313" key="4">
    <source>
        <dbReference type="Proteomes" id="UP000464452"/>
    </source>
</evidence>
<dbReference type="GO" id="GO:0080120">
    <property type="term" value="P:CAAX-box protein maturation"/>
    <property type="evidence" value="ECO:0007669"/>
    <property type="project" value="UniProtKB-ARBA"/>
</dbReference>
<dbReference type="Pfam" id="PF02517">
    <property type="entry name" value="Rce1-like"/>
    <property type="match status" value="1"/>
</dbReference>
<feature type="transmembrane region" description="Helical" evidence="1">
    <location>
        <begin position="171"/>
        <end position="193"/>
    </location>
</feature>
<feature type="transmembrane region" description="Helical" evidence="1">
    <location>
        <begin position="205"/>
        <end position="225"/>
    </location>
</feature>
<evidence type="ECO:0000256" key="1">
    <source>
        <dbReference type="SAM" id="Phobius"/>
    </source>
</evidence>